<reference evidence="1" key="2">
    <citation type="submission" date="2018-03" db="EMBL/GenBank/DDBJ databases">
        <title>The Triticum urartu genome reveals the dynamic nature of wheat genome evolution.</title>
        <authorList>
            <person name="Ling H."/>
            <person name="Ma B."/>
            <person name="Shi X."/>
            <person name="Liu H."/>
            <person name="Dong L."/>
            <person name="Sun H."/>
            <person name="Cao Y."/>
            <person name="Gao Q."/>
            <person name="Zheng S."/>
            <person name="Li Y."/>
            <person name="Yu Y."/>
            <person name="Du H."/>
            <person name="Qi M."/>
            <person name="Li Y."/>
            <person name="Yu H."/>
            <person name="Cui Y."/>
            <person name="Wang N."/>
            <person name="Chen C."/>
            <person name="Wu H."/>
            <person name="Zhao Y."/>
            <person name="Zhang J."/>
            <person name="Li Y."/>
            <person name="Zhou W."/>
            <person name="Zhang B."/>
            <person name="Hu W."/>
            <person name="Eijk M."/>
            <person name="Tang J."/>
            <person name="Witsenboer H."/>
            <person name="Zhao S."/>
            <person name="Li Z."/>
            <person name="Zhang A."/>
            <person name="Wang D."/>
            <person name="Liang C."/>
        </authorList>
    </citation>
    <scope>NUCLEOTIDE SEQUENCE [LARGE SCALE GENOMIC DNA]</scope>
    <source>
        <strain evidence="1">cv. G1812</strain>
    </source>
</reference>
<keyword evidence="2" id="KW-1185">Reference proteome</keyword>
<dbReference type="AlphaFoldDB" id="A0A8R7UXZ7"/>
<name>A0A8R7UXZ7_TRIUA</name>
<reference evidence="1" key="3">
    <citation type="submission" date="2022-06" db="UniProtKB">
        <authorList>
            <consortium name="EnsemblPlants"/>
        </authorList>
    </citation>
    <scope>IDENTIFICATION</scope>
</reference>
<accession>A0A8R7UXZ7</accession>
<evidence type="ECO:0000313" key="2">
    <source>
        <dbReference type="Proteomes" id="UP000015106"/>
    </source>
</evidence>
<organism evidence="1 2">
    <name type="scientific">Triticum urartu</name>
    <name type="common">Red wild einkorn</name>
    <name type="synonym">Crithodium urartu</name>
    <dbReference type="NCBI Taxonomy" id="4572"/>
    <lineage>
        <taxon>Eukaryota</taxon>
        <taxon>Viridiplantae</taxon>
        <taxon>Streptophyta</taxon>
        <taxon>Embryophyta</taxon>
        <taxon>Tracheophyta</taxon>
        <taxon>Spermatophyta</taxon>
        <taxon>Magnoliopsida</taxon>
        <taxon>Liliopsida</taxon>
        <taxon>Poales</taxon>
        <taxon>Poaceae</taxon>
        <taxon>BOP clade</taxon>
        <taxon>Pooideae</taxon>
        <taxon>Triticodae</taxon>
        <taxon>Triticeae</taxon>
        <taxon>Triticinae</taxon>
        <taxon>Triticum</taxon>
    </lineage>
</organism>
<dbReference type="Proteomes" id="UP000015106">
    <property type="component" value="Chromosome 6"/>
</dbReference>
<sequence length="72" mass="7882">MTPPPPPPCRRCKSRCTSSLATGTLFGIYYQWIFLHAAIVPCNVRSEFNKLAGDSVTFEAPGAPHTMEVEKG</sequence>
<dbReference type="EnsemblPlants" id="TuG1812G0600003583.01.T01">
    <property type="protein sequence ID" value="TuG1812G0600003583.01.T01"/>
    <property type="gene ID" value="TuG1812G0600003583.01"/>
</dbReference>
<proteinExistence type="predicted"/>
<dbReference type="Gramene" id="TuG1812G0600003583.01.T01">
    <property type="protein sequence ID" value="TuG1812G0600003583.01.T01"/>
    <property type="gene ID" value="TuG1812G0600003583.01"/>
</dbReference>
<evidence type="ECO:0000313" key="1">
    <source>
        <dbReference type="EnsemblPlants" id="TuG1812G0600003583.01.T01"/>
    </source>
</evidence>
<reference evidence="2" key="1">
    <citation type="journal article" date="2013" name="Nature">
        <title>Draft genome of the wheat A-genome progenitor Triticum urartu.</title>
        <authorList>
            <person name="Ling H.Q."/>
            <person name="Zhao S."/>
            <person name="Liu D."/>
            <person name="Wang J."/>
            <person name="Sun H."/>
            <person name="Zhang C."/>
            <person name="Fan H."/>
            <person name="Li D."/>
            <person name="Dong L."/>
            <person name="Tao Y."/>
            <person name="Gao C."/>
            <person name="Wu H."/>
            <person name="Li Y."/>
            <person name="Cui Y."/>
            <person name="Guo X."/>
            <person name="Zheng S."/>
            <person name="Wang B."/>
            <person name="Yu K."/>
            <person name="Liang Q."/>
            <person name="Yang W."/>
            <person name="Lou X."/>
            <person name="Chen J."/>
            <person name="Feng M."/>
            <person name="Jian J."/>
            <person name="Zhang X."/>
            <person name="Luo G."/>
            <person name="Jiang Y."/>
            <person name="Liu J."/>
            <person name="Wang Z."/>
            <person name="Sha Y."/>
            <person name="Zhang B."/>
            <person name="Wu H."/>
            <person name="Tang D."/>
            <person name="Shen Q."/>
            <person name="Xue P."/>
            <person name="Zou S."/>
            <person name="Wang X."/>
            <person name="Liu X."/>
            <person name="Wang F."/>
            <person name="Yang Y."/>
            <person name="An X."/>
            <person name="Dong Z."/>
            <person name="Zhang K."/>
            <person name="Zhang X."/>
            <person name="Luo M.C."/>
            <person name="Dvorak J."/>
            <person name="Tong Y."/>
            <person name="Wang J."/>
            <person name="Yang H."/>
            <person name="Li Z."/>
            <person name="Wang D."/>
            <person name="Zhang A."/>
            <person name="Wang J."/>
        </authorList>
    </citation>
    <scope>NUCLEOTIDE SEQUENCE</scope>
    <source>
        <strain evidence="2">cv. G1812</strain>
    </source>
</reference>
<protein>
    <submittedName>
        <fullName evidence="1">Uncharacterized protein</fullName>
    </submittedName>
</protein>